<evidence type="ECO:0000259" key="14">
    <source>
        <dbReference type="Pfam" id="PF14579"/>
    </source>
</evidence>
<evidence type="ECO:0000256" key="12">
    <source>
        <dbReference type="ARBA" id="ARBA00049244"/>
    </source>
</evidence>
<accession>A0A560CZY9</accession>
<keyword evidence="16" id="KW-1185">Reference proteome</keyword>
<dbReference type="PANTHER" id="PTHR32294:SF4">
    <property type="entry name" value="ERROR-PRONE DNA POLYMERASE"/>
    <property type="match status" value="1"/>
</dbReference>
<keyword evidence="8" id="KW-0235">DNA replication</keyword>
<evidence type="ECO:0000256" key="10">
    <source>
        <dbReference type="ARBA" id="ARBA00022932"/>
    </source>
</evidence>
<comment type="subcellular location">
    <subcellularLocation>
        <location evidence="1">Cytoplasm</location>
    </subcellularLocation>
</comment>
<dbReference type="InterPro" id="IPR029460">
    <property type="entry name" value="DNAPol_HHH"/>
</dbReference>
<evidence type="ECO:0000256" key="8">
    <source>
        <dbReference type="ARBA" id="ARBA00022705"/>
    </source>
</evidence>
<evidence type="ECO:0000256" key="6">
    <source>
        <dbReference type="ARBA" id="ARBA00022679"/>
    </source>
</evidence>
<evidence type="ECO:0000256" key="3">
    <source>
        <dbReference type="ARBA" id="ARBA00012417"/>
    </source>
</evidence>
<comment type="catalytic activity">
    <reaction evidence="12">
        <text>DNA(n) + a 2'-deoxyribonucleoside 5'-triphosphate = DNA(n+1) + diphosphate</text>
        <dbReference type="Rhea" id="RHEA:22508"/>
        <dbReference type="Rhea" id="RHEA-COMP:17339"/>
        <dbReference type="Rhea" id="RHEA-COMP:17340"/>
        <dbReference type="ChEBI" id="CHEBI:33019"/>
        <dbReference type="ChEBI" id="CHEBI:61560"/>
        <dbReference type="ChEBI" id="CHEBI:173112"/>
        <dbReference type="EC" id="2.7.7.7"/>
    </reaction>
</comment>
<dbReference type="FunFam" id="1.10.150.870:FF:000002">
    <property type="entry name" value="Error-prone DNA polymerase"/>
    <property type="match status" value="1"/>
</dbReference>
<dbReference type="GO" id="GO:0006281">
    <property type="term" value="P:DNA repair"/>
    <property type="evidence" value="ECO:0007669"/>
    <property type="project" value="UniProtKB-KW"/>
</dbReference>
<organism evidence="15 16">
    <name type="scientific">Bradyrhizobium stylosanthis</name>
    <dbReference type="NCBI Taxonomy" id="1803665"/>
    <lineage>
        <taxon>Bacteria</taxon>
        <taxon>Pseudomonadati</taxon>
        <taxon>Pseudomonadota</taxon>
        <taxon>Alphaproteobacteria</taxon>
        <taxon>Hyphomicrobiales</taxon>
        <taxon>Nitrobacteraceae</taxon>
        <taxon>Bradyrhizobium</taxon>
    </lineage>
</organism>
<reference evidence="15 16" key="1">
    <citation type="submission" date="2019-06" db="EMBL/GenBank/DDBJ databases">
        <title>Genomic Encyclopedia of Type Strains, Phase IV (KMG-V): Genome sequencing to study the core and pangenomes of soil and plant-associated prokaryotes.</title>
        <authorList>
            <person name="Whitman W."/>
        </authorList>
    </citation>
    <scope>NUCLEOTIDE SEQUENCE [LARGE SCALE GENOMIC DNA]</scope>
    <source>
        <strain evidence="15 16">BR 510</strain>
    </source>
</reference>
<sequence>MSAISPTTFRQLEGFGSYGFPESNAASFALIAYASAWLKCWHPDIFCAALLNAQPMGFYAPARIVRDAIAHGVDVRPVCANALRWDCTLEPTNDDSQFAVRLGLRMVRGIANAHGAAIVAARADQPLSSIDDLWRRAGVPSAALVQLAEADAFRRTCASPAATLCGQSKPSGTNRCHSSRPSLRGKPRSCPR</sequence>
<evidence type="ECO:0000256" key="4">
    <source>
        <dbReference type="ARBA" id="ARBA00017273"/>
    </source>
</evidence>
<evidence type="ECO:0000256" key="9">
    <source>
        <dbReference type="ARBA" id="ARBA00022763"/>
    </source>
</evidence>
<dbReference type="GO" id="GO:0009432">
    <property type="term" value="P:SOS response"/>
    <property type="evidence" value="ECO:0007669"/>
    <property type="project" value="UniProtKB-ARBA"/>
</dbReference>
<dbReference type="PANTHER" id="PTHR32294">
    <property type="entry name" value="DNA POLYMERASE III SUBUNIT ALPHA"/>
    <property type="match status" value="1"/>
</dbReference>
<dbReference type="Pfam" id="PF14579">
    <property type="entry name" value="HHH_6"/>
    <property type="match status" value="1"/>
</dbReference>
<keyword evidence="6" id="KW-0808">Transferase</keyword>
<evidence type="ECO:0000313" key="16">
    <source>
        <dbReference type="Proteomes" id="UP000319949"/>
    </source>
</evidence>
<keyword evidence="11" id="KW-0234">DNA repair</keyword>
<keyword evidence="7" id="KW-0548">Nucleotidyltransferase</keyword>
<feature type="domain" description="DNA polymerase helix-hairpin-helix motif" evidence="14">
    <location>
        <begin position="72"/>
        <end position="156"/>
    </location>
</feature>
<evidence type="ECO:0000256" key="2">
    <source>
        <dbReference type="ARBA" id="ARBA00007391"/>
    </source>
</evidence>
<evidence type="ECO:0000256" key="13">
    <source>
        <dbReference type="SAM" id="MobiDB-lite"/>
    </source>
</evidence>
<dbReference type="GO" id="GO:0005737">
    <property type="term" value="C:cytoplasm"/>
    <property type="evidence" value="ECO:0007669"/>
    <property type="project" value="UniProtKB-SubCell"/>
</dbReference>
<evidence type="ECO:0000256" key="1">
    <source>
        <dbReference type="ARBA" id="ARBA00004496"/>
    </source>
</evidence>
<feature type="region of interest" description="Disordered" evidence="13">
    <location>
        <begin position="166"/>
        <end position="192"/>
    </location>
</feature>
<evidence type="ECO:0000313" key="15">
    <source>
        <dbReference type="EMBL" id="TWA90412.1"/>
    </source>
</evidence>
<evidence type="ECO:0000256" key="7">
    <source>
        <dbReference type="ARBA" id="ARBA00022695"/>
    </source>
</evidence>
<dbReference type="STRING" id="1803665.GCA_001641335_08116"/>
<comment type="caution">
    <text evidence="15">The sequence shown here is derived from an EMBL/GenBank/DDBJ whole genome shotgun (WGS) entry which is preliminary data.</text>
</comment>
<keyword evidence="10" id="KW-0239">DNA-directed DNA polymerase</keyword>
<feature type="compositionally biased region" description="Polar residues" evidence="13">
    <location>
        <begin position="166"/>
        <end position="181"/>
    </location>
</feature>
<dbReference type="EMBL" id="VITK01000015">
    <property type="protein sequence ID" value="TWA90412.1"/>
    <property type="molecule type" value="Genomic_DNA"/>
</dbReference>
<dbReference type="GO" id="GO:0006260">
    <property type="term" value="P:DNA replication"/>
    <property type="evidence" value="ECO:0007669"/>
    <property type="project" value="UniProtKB-KW"/>
</dbReference>
<keyword evidence="9" id="KW-0227">DNA damage</keyword>
<keyword evidence="5" id="KW-0963">Cytoplasm</keyword>
<dbReference type="EC" id="2.7.7.7" evidence="3"/>
<dbReference type="AlphaFoldDB" id="A0A560CZY9"/>
<name>A0A560CZY9_9BRAD</name>
<feature type="compositionally biased region" description="Basic residues" evidence="13">
    <location>
        <begin position="183"/>
        <end position="192"/>
    </location>
</feature>
<dbReference type="GO" id="GO:0008408">
    <property type="term" value="F:3'-5' exonuclease activity"/>
    <property type="evidence" value="ECO:0007669"/>
    <property type="project" value="InterPro"/>
</dbReference>
<dbReference type="InterPro" id="IPR004805">
    <property type="entry name" value="DnaE2/DnaE/PolC"/>
</dbReference>
<dbReference type="GO" id="GO:0003887">
    <property type="term" value="F:DNA-directed DNA polymerase activity"/>
    <property type="evidence" value="ECO:0007669"/>
    <property type="project" value="UniProtKB-KW"/>
</dbReference>
<protein>
    <recommendedName>
        <fullName evidence="4">Error-prone DNA polymerase</fullName>
        <ecNumber evidence="3">2.7.7.7</ecNumber>
    </recommendedName>
</protein>
<comment type="similarity">
    <text evidence="2">Belongs to the DNA polymerase type-C family. DnaE2 subfamily.</text>
</comment>
<dbReference type="Gene3D" id="1.10.150.870">
    <property type="match status" value="1"/>
</dbReference>
<dbReference type="Proteomes" id="UP000319949">
    <property type="component" value="Unassembled WGS sequence"/>
</dbReference>
<gene>
    <name evidence="15" type="ORF">FBZ96_11582</name>
</gene>
<evidence type="ECO:0000256" key="5">
    <source>
        <dbReference type="ARBA" id="ARBA00022490"/>
    </source>
</evidence>
<evidence type="ECO:0000256" key="11">
    <source>
        <dbReference type="ARBA" id="ARBA00023204"/>
    </source>
</evidence>
<proteinExistence type="inferred from homology"/>